<evidence type="ECO:0000313" key="2">
    <source>
        <dbReference type="Proteomes" id="UP000299102"/>
    </source>
</evidence>
<dbReference type="OrthoDB" id="407509at2759"/>
<dbReference type="EMBL" id="BGZK01002289">
    <property type="protein sequence ID" value="GBP92606.1"/>
    <property type="molecule type" value="Genomic_DNA"/>
</dbReference>
<keyword evidence="2" id="KW-1185">Reference proteome</keyword>
<evidence type="ECO:0000313" key="1">
    <source>
        <dbReference type="EMBL" id="GBP92606.1"/>
    </source>
</evidence>
<dbReference type="Proteomes" id="UP000299102">
    <property type="component" value="Unassembled WGS sequence"/>
</dbReference>
<reference evidence="1 2" key="1">
    <citation type="journal article" date="2019" name="Commun. Biol.">
        <title>The bagworm genome reveals a unique fibroin gene that provides high tensile strength.</title>
        <authorList>
            <person name="Kono N."/>
            <person name="Nakamura H."/>
            <person name="Ohtoshi R."/>
            <person name="Tomita M."/>
            <person name="Numata K."/>
            <person name="Arakawa K."/>
        </authorList>
    </citation>
    <scope>NUCLEOTIDE SEQUENCE [LARGE SCALE GENOMIC DNA]</scope>
</reference>
<organism evidence="1 2">
    <name type="scientific">Eumeta variegata</name>
    <name type="common">Bagworm moth</name>
    <name type="synonym">Eumeta japonica</name>
    <dbReference type="NCBI Taxonomy" id="151549"/>
    <lineage>
        <taxon>Eukaryota</taxon>
        <taxon>Metazoa</taxon>
        <taxon>Ecdysozoa</taxon>
        <taxon>Arthropoda</taxon>
        <taxon>Hexapoda</taxon>
        <taxon>Insecta</taxon>
        <taxon>Pterygota</taxon>
        <taxon>Neoptera</taxon>
        <taxon>Endopterygota</taxon>
        <taxon>Lepidoptera</taxon>
        <taxon>Glossata</taxon>
        <taxon>Ditrysia</taxon>
        <taxon>Tineoidea</taxon>
        <taxon>Psychidae</taxon>
        <taxon>Oiketicinae</taxon>
        <taxon>Eumeta</taxon>
    </lineage>
</organism>
<proteinExistence type="predicted"/>
<accession>A0A4C1ZVU6</accession>
<protein>
    <recommendedName>
        <fullName evidence="3">RNA-directed DNA polymerase from mobile element jockey</fullName>
    </recommendedName>
</protein>
<dbReference type="AlphaFoldDB" id="A0A4C1ZVU6"/>
<name>A0A4C1ZVU6_EUMVA</name>
<comment type="caution">
    <text evidence="1">The sequence shown here is derived from an EMBL/GenBank/DDBJ whole genome shotgun (WGS) entry which is preliminary data.</text>
</comment>
<evidence type="ECO:0008006" key="3">
    <source>
        <dbReference type="Google" id="ProtNLM"/>
    </source>
</evidence>
<gene>
    <name evidence="1" type="ORF">EVAR_69855_1</name>
</gene>
<sequence>MTSFIIVCCEESVHKAGAIGHRATSEVGSFINSYTHHHKNLINKVRDPQAKLTRHYEEDIPNVNLYNIKMVFKQLKNNKTPGEDGIMTGLLRASKNPKIKFLHKLFNSIILKGIMSKVWRSIVVVLFLKKGDST</sequence>